<feature type="compositionally biased region" description="Basic and acidic residues" evidence="1">
    <location>
        <begin position="201"/>
        <end position="210"/>
    </location>
</feature>
<evidence type="ECO:0000313" key="2">
    <source>
        <dbReference type="EMBL" id="KAJ1100499.1"/>
    </source>
</evidence>
<keyword evidence="3" id="KW-1185">Reference proteome</keyword>
<comment type="caution">
    <text evidence="2">The sequence shown here is derived from an EMBL/GenBank/DDBJ whole genome shotgun (WGS) entry which is preliminary data.</text>
</comment>
<reference evidence="2" key="1">
    <citation type="journal article" date="2022" name="bioRxiv">
        <title>Sequencing and chromosome-scale assembly of the giantPleurodeles waltlgenome.</title>
        <authorList>
            <person name="Brown T."/>
            <person name="Elewa A."/>
            <person name="Iarovenko S."/>
            <person name="Subramanian E."/>
            <person name="Araus A.J."/>
            <person name="Petzold A."/>
            <person name="Susuki M."/>
            <person name="Suzuki K.-i.T."/>
            <person name="Hayashi T."/>
            <person name="Toyoda A."/>
            <person name="Oliveira C."/>
            <person name="Osipova E."/>
            <person name="Leigh N.D."/>
            <person name="Simon A."/>
            <person name="Yun M.H."/>
        </authorList>
    </citation>
    <scope>NUCLEOTIDE SEQUENCE</scope>
    <source>
        <strain evidence="2">20211129_DDA</strain>
        <tissue evidence="2">Liver</tissue>
    </source>
</reference>
<dbReference type="AlphaFoldDB" id="A0AAV7MBN2"/>
<evidence type="ECO:0000313" key="3">
    <source>
        <dbReference type="Proteomes" id="UP001066276"/>
    </source>
</evidence>
<dbReference type="Gene3D" id="3.30.70.1820">
    <property type="entry name" value="L1 transposable element, RRM domain"/>
    <property type="match status" value="1"/>
</dbReference>
<protein>
    <submittedName>
        <fullName evidence="2">Uncharacterized protein</fullName>
    </submittedName>
</protein>
<name>A0AAV7MBN2_PLEWA</name>
<evidence type="ECO:0000256" key="1">
    <source>
        <dbReference type="SAM" id="MobiDB-lite"/>
    </source>
</evidence>
<dbReference type="InterPro" id="IPR004244">
    <property type="entry name" value="Transposase_22"/>
</dbReference>
<feature type="region of interest" description="Disordered" evidence="1">
    <location>
        <begin position="196"/>
        <end position="219"/>
    </location>
</feature>
<proteinExistence type="predicted"/>
<dbReference type="Proteomes" id="UP001066276">
    <property type="component" value="Chromosome 10"/>
</dbReference>
<sequence>MAQATTKVAVMEERLEDAEGRSRQNNVCLLGFSEHAEGSTLQVFVARWIRDVLQPVGLSNVFVVERAHRALVTSPRPGALPRAIIARLLNYKDRDCILRAARETDKAVFENWKISIYPAYTNKVQTSRKGFLEVKAKLSAMNIRYMLLYPARLKVLLRGRSYFFEHPKAVWKWLEMWDKVALCRSGRAGSVAGRVSGVDSSDWKHRRESQMKVSAVPQR</sequence>
<accession>A0AAV7MBN2</accession>
<dbReference type="PANTHER" id="PTHR11505">
    <property type="entry name" value="L1 TRANSPOSABLE ELEMENT-RELATED"/>
    <property type="match status" value="1"/>
</dbReference>
<organism evidence="2 3">
    <name type="scientific">Pleurodeles waltl</name>
    <name type="common">Iberian ribbed newt</name>
    <dbReference type="NCBI Taxonomy" id="8319"/>
    <lineage>
        <taxon>Eukaryota</taxon>
        <taxon>Metazoa</taxon>
        <taxon>Chordata</taxon>
        <taxon>Craniata</taxon>
        <taxon>Vertebrata</taxon>
        <taxon>Euteleostomi</taxon>
        <taxon>Amphibia</taxon>
        <taxon>Batrachia</taxon>
        <taxon>Caudata</taxon>
        <taxon>Salamandroidea</taxon>
        <taxon>Salamandridae</taxon>
        <taxon>Pleurodelinae</taxon>
        <taxon>Pleurodeles</taxon>
    </lineage>
</organism>
<gene>
    <name evidence="2" type="ORF">NDU88_005584</name>
</gene>
<dbReference type="EMBL" id="JANPWB010000014">
    <property type="protein sequence ID" value="KAJ1100499.1"/>
    <property type="molecule type" value="Genomic_DNA"/>
</dbReference>